<accession>A0A183D8T8</accession>
<protein>
    <submittedName>
        <fullName evidence="1">CC domain-containing protein</fullName>
    </submittedName>
</protein>
<sequence length="102" mass="10814">LYCPNSQTPELDSSGAAKQCLPGQSGVCGNGHTCFFSGTNYQCCPMESESDLDPALDCAPSSLVLTDSGSPLTCTPGVQDCPQVIYSIFLFLNHLLLKFDDS</sequence>
<dbReference type="InterPro" id="IPR006150">
    <property type="entry name" value="Cys_repeat_1"/>
</dbReference>
<organism evidence="1">
    <name type="scientific">Gongylonema pulchrum</name>
    <dbReference type="NCBI Taxonomy" id="637853"/>
    <lineage>
        <taxon>Eukaryota</taxon>
        <taxon>Metazoa</taxon>
        <taxon>Ecdysozoa</taxon>
        <taxon>Nematoda</taxon>
        <taxon>Chromadorea</taxon>
        <taxon>Rhabditida</taxon>
        <taxon>Spirurina</taxon>
        <taxon>Spiruromorpha</taxon>
        <taxon>Spiruroidea</taxon>
        <taxon>Gongylonematidae</taxon>
        <taxon>Gongylonema</taxon>
    </lineage>
</organism>
<dbReference type="WBParaSite" id="GPUH_0000513601-mRNA-1">
    <property type="protein sequence ID" value="GPUH_0000513601-mRNA-1"/>
    <property type="gene ID" value="GPUH_0000513601"/>
</dbReference>
<dbReference type="SMART" id="SM00289">
    <property type="entry name" value="WR1"/>
    <property type="match status" value="1"/>
</dbReference>
<evidence type="ECO:0000313" key="1">
    <source>
        <dbReference type="WBParaSite" id="GPUH_0000513601-mRNA-1"/>
    </source>
</evidence>
<dbReference type="InterPro" id="IPR028150">
    <property type="entry name" value="Lustrin_cystein"/>
</dbReference>
<name>A0A183D8T8_9BILA</name>
<dbReference type="Pfam" id="PF14625">
    <property type="entry name" value="Lustrin_cystein"/>
    <property type="match status" value="1"/>
</dbReference>
<reference evidence="1" key="1">
    <citation type="submission" date="2016-06" db="UniProtKB">
        <authorList>
            <consortium name="WormBaseParasite"/>
        </authorList>
    </citation>
    <scope>IDENTIFICATION</scope>
</reference>
<proteinExistence type="predicted"/>
<dbReference type="AlphaFoldDB" id="A0A183D8T8"/>